<name>A0A0G4FIV1_9ALVE</name>
<dbReference type="AlphaFoldDB" id="A0A0G4FIV1"/>
<sequence>MLSLLALQPPVLLAFGLGAATLSFFVFSGAATTKDAPASGATMKKIFLKSPNADMNKVELEVKNVPIPRLKKGQVLVKVSAAPVNPSDYGVWITSEGGRAIGNEGSGVVVASGGGFVARRMVGKTVGFVAQETGSYGEYSVVDALKGCFPLSSAPVEDCASFFVNPFTVIAMIHTAQKIHKTNVFIHTAAASQLGQMMVKLCKTMDVKVVNLVRRREQVKLLKDLGAEIVVCQEDSDWEEQLKNLISKMKIKVAFDCIGGKMSGQLVSMLPPKSTTYVYGGLAKEPVGGVPIVDLIYRKKQVKGFLLTHWLLDGGILGTLSRVRFALKLVDDGLKKGGWAESQFVDCRPEEMQKEFLKMWNGGGFTGAKLRIRFD</sequence>
<feature type="domain" description="Enoyl reductase (ER)" evidence="3">
    <location>
        <begin position="53"/>
        <end position="334"/>
    </location>
</feature>
<dbReference type="PANTHER" id="PTHR48106:SF18">
    <property type="entry name" value="QUINONE OXIDOREDUCTASE PIG3"/>
    <property type="match status" value="1"/>
</dbReference>
<dbReference type="PANTHER" id="PTHR48106">
    <property type="entry name" value="QUINONE OXIDOREDUCTASE PIG3-RELATED"/>
    <property type="match status" value="1"/>
</dbReference>
<dbReference type="SMART" id="SM00829">
    <property type="entry name" value="PKS_ER"/>
    <property type="match status" value="1"/>
</dbReference>
<dbReference type="InterPro" id="IPR020843">
    <property type="entry name" value="ER"/>
</dbReference>
<dbReference type="SUPFAM" id="SSF51735">
    <property type="entry name" value="NAD(P)-binding Rossmann-fold domains"/>
    <property type="match status" value="1"/>
</dbReference>
<proteinExistence type="predicted"/>
<dbReference type="InterPro" id="IPR036291">
    <property type="entry name" value="NAD(P)-bd_dom_sf"/>
</dbReference>
<dbReference type="VEuPathDB" id="CryptoDB:Cvel_17143"/>
<accession>A0A0G4FIV1</accession>
<evidence type="ECO:0000313" key="4">
    <source>
        <dbReference type="EMBL" id="CEM13222.1"/>
    </source>
</evidence>
<dbReference type="GO" id="GO:0070402">
    <property type="term" value="F:NADPH binding"/>
    <property type="evidence" value="ECO:0007669"/>
    <property type="project" value="TreeGrafter"/>
</dbReference>
<dbReference type="Pfam" id="PF00107">
    <property type="entry name" value="ADH_zinc_N"/>
    <property type="match status" value="1"/>
</dbReference>
<keyword evidence="1" id="KW-0521">NADP</keyword>
<dbReference type="SUPFAM" id="SSF50129">
    <property type="entry name" value="GroES-like"/>
    <property type="match status" value="1"/>
</dbReference>
<dbReference type="InterPro" id="IPR013149">
    <property type="entry name" value="ADH-like_C"/>
</dbReference>
<evidence type="ECO:0000256" key="1">
    <source>
        <dbReference type="ARBA" id="ARBA00022857"/>
    </source>
</evidence>
<evidence type="ECO:0000256" key="2">
    <source>
        <dbReference type="ARBA" id="ARBA00023002"/>
    </source>
</evidence>
<dbReference type="Pfam" id="PF08240">
    <property type="entry name" value="ADH_N"/>
    <property type="match status" value="1"/>
</dbReference>
<dbReference type="InterPro" id="IPR011032">
    <property type="entry name" value="GroES-like_sf"/>
</dbReference>
<dbReference type="Gene3D" id="3.40.50.720">
    <property type="entry name" value="NAD(P)-binding Rossmann-like Domain"/>
    <property type="match status" value="1"/>
</dbReference>
<dbReference type="EMBL" id="CDMZ01000390">
    <property type="protein sequence ID" value="CEM13222.1"/>
    <property type="molecule type" value="Genomic_DNA"/>
</dbReference>
<dbReference type="InterPro" id="IPR013154">
    <property type="entry name" value="ADH-like_N"/>
</dbReference>
<reference evidence="4" key="1">
    <citation type="submission" date="2014-11" db="EMBL/GenBank/DDBJ databases">
        <authorList>
            <person name="Otto D Thomas"/>
            <person name="Naeem Raeece"/>
        </authorList>
    </citation>
    <scope>NUCLEOTIDE SEQUENCE</scope>
</reference>
<protein>
    <recommendedName>
        <fullName evidence="3">Enoyl reductase (ER) domain-containing protein</fullName>
    </recommendedName>
</protein>
<organism evidence="4">
    <name type="scientific">Chromera velia CCMP2878</name>
    <dbReference type="NCBI Taxonomy" id="1169474"/>
    <lineage>
        <taxon>Eukaryota</taxon>
        <taxon>Sar</taxon>
        <taxon>Alveolata</taxon>
        <taxon>Colpodellida</taxon>
        <taxon>Chromeraceae</taxon>
        <taxon>Chromera</taxon>
    </lineage>
</organism>
<keyword evidence="2" id="KW-0560">Oxidoreductase</keyword>
<dbReference type="GO" id="GO:0016651">
    <property type="term" value="F:oxidoreductase activity, acting on NAD(P)H"/>
    <property type="evidence" value="ECO:0007669"/>
    <property type="project" value="TreeGrafter"/>
</dbReference>
<gene>
    <name evidence="4" type="ORF">Cvel_17143</name>
</gene>
<dbReference type="Gene3D" id="3.90.180.10">
    <property type="entry name" value="Medium-chain alcohol dehydrogenases, catalytic domain"/>
    <property type="match status" value="1"/>
</dbReference>
<evidence type="ECO:0000259" key="3">
    <source>
        <dbReference type="SMART" id="SM00829"/>
    </source>
</evidence>